<dbReference type="AlphaFoldDB" id="E9HZ75"/>
<dbReference type="InterPro" id="IPR052469">
    <property type="entry name" value="MEIOB"/>
</dbReference>
<dbReference type="HOGENOM" id="CLU_1273397_0_0_1"/>
<evidence type="ECO:0000313" key="2">
    <source>
        <dbReference type="Proteomes" id="UP000000305"/>
    </source>
</evidence>
<dbReference type="Proteomes" id="UP000000305">
    <property type="component" value="Unassembled WGS sequence"/>
</dbReference>
<name>E9HZ75_DAPPU</name>
<keyword evidence="2" id="KW-1185">Reference proteome</keyword>
<sequence length="198" mass="22265">MANRAHLVSLRGGSRGQATTLVRRLEAVFANAELDAIHKLHELVTKHQALYERYQIIEDLDQQIYALTQADALEAYIAAVDEVNIVYQDALSLYQHRINVIRREIEAADPDRRRNDAAAPGQQGNVPAHQVIVPARATSRPKITLPRFNGEILQWRQFWQAFQAEIHSDPLWPTLINLIPCGSIGAQRTRHGCGSHAV</sequence>
<accession>E9HZ75</accession>
<protein>
    <submittedName>
        <fullName evidence="1">Uncharacterized protein</fullName>
    </submittedName>
</protein>
<dbReference type="GO" id="GO:0000712">
    <property type="term" value="P:resolution of meiotic recombination intermediates"/>
    <property type="evidence" value="ECO:0000318"/>
    <property type="project" value="GO_Central"/>
</dbReference>
<evidence type="ECO:0000313" key="1">
    <source>
        <dbReference type="EMBL" id="EFX62954.1"/>
    </source>
</evidence>
<dbReference type="EMBL" id="GL733289">
    <property type="protein sequence ID" value="EFX62954.1"/>
    <property type="molecule type" value="Genomic_DNA"/>
</dbReference>
<dbReference type="KEGG" id="dpx:DAPPUDRAFT_336155"/>
<proteinExistence type="predicted"/>
<dbReference type="PANTHER" id="PTHR21166">
    <property type="entry name" value="CELL DIVISION CONTROL PROTEIN 24 OB DOMAIN-CONTAINING PROTEIN-RELATED"/>
    <property type="match status" value="1"/>
</dbReference>
<dbReference type="GO" id="GO:0008310">
    <property type="term" value="F:single-stranded DNA 3'-5' DNA exonuclease activity"/>
    <property type="evidence" value="ECO:0000318"/>
    <property type="project" value="GO_Central"/>
</dbReference>
<dbReference type="OrthoDB" id="7764848at2759"/>
<dbReference type="GO" id="GO:0003697">
    <property type="term" value="F:single-stranded DNA binding"/>
    <property type="evidence" value="ECO:0000318"/>
    <property type="project" value="GO_Central"/>
</dbReference>
<dbReference type="PhylomeDB" id="E9HZ75"/>
<gene>
    <name evidence="1" type="ORF">DAPPUDRAFT_336155</name>
</gene>
<reference evidence="1 2" key="1">
    <citation type="journal article" date="2011" name="Science">
        <title>The ecoresponsive genome of Daphnia pulex.</title>
        <authorList>
            <person name="Colbourne J.K."/>
            <person name="Pfrender M.E."/>
            <person name="Gilbert D."/>
            <person name="Thomas W.K."/>
            <person name="Tucker A."/>
            <person name="Oakley T.H."/>
            <person name="Tokishita S."/>
            <person name="Aerts A."/>
            <person name="Arnold G.J."/>
            <person name="Basu M.K."/>
            <person name="Bauer D.J."/>
            <person name="Caceres C.E."/>
            <person name="Carmel L."/>
            <person name="Casola C."/>
            <person name="Choi J.H."/>
            <person name="Detter J.C."/>
            <person name="Dong Q."/>
            <person name="Dusheyko S."/>
            <person name="Eads B.D."/>
            <person name="Frohlich T."/>
            <person name="Geiler-Samerotte K.A."/>
            <person name="Gerlach D."/>
            <person name="Hatcher P."/>
            <person name="Jogdeo S."/>
            <person name="Krijgsveld J."/>
            <person name="Kriventseva E.V."/>
            <person name="Kultz D."/>
            <person name="Laforsch C."/>
            <person name="Lindquist E."/>
            <person name="Lopez J."/>
            <person name="Manak J.R."/>
            <person name="Muller J."/>
            <person name="Pangilinan J."/>
            <person name="Patwardhan R.P."/>
            <person name="Pitluck S."/>
            <person name="Pritham E.J."/>
            <person name="Rechtsteiner A."/>
            <person name="Rho M."/>
            <person name="Rogozin I.B."/>
            <person name="Sakarya O."/>
            <person name="Salamov A."/>
            <person name="Schaack S."/>
            <person name="Shapiro H."/>
            <person name="Shiga Y."/>
            <person name="Skalitzky C."/>
            <person name="Smith Z."/>
            <person name="Souvorov A."/>
            <person name="Sung W."/>
            <person name="Tang Z."/>
            <person name="Tsuchiya D."/>
            <person name="Tu H."/>
            <person name="Vos H."/>
            <person name="Wang M."/>
            <person name="Wolf Y.I."/>
            <person name="Yamagata H."/>
            <person name="Yamada T."/>
            <person name="Ye Y."/>
            <person name="Shaw J.R."/>
            <person name="Andrews J."/>
            <person name="Crease T.J."/>
            <person name="Tang H."/>
            <person name="Lucas S.M."/>
            <person name="Robertson H.M."/>
            <person name="Bork P."/>
            <person name="Koonin E.V."/>
            <person name="Zdobnov E.M."/>
            <person name="Grigoriev I.V."/>
            <person name="Lynch M."/>
            <person name="Boore J.L."/>
        </authorList>
    </citation>
    <scope>NUCLEOTIDE SEQUENCE [LARGE SCALE GENOMIC DNA]</scope>
</reference>
<organism evidence="1 2">
    <name type="scientific">Daphnia pulex</name>
    <name type="common">Water flea</name>
    <dbReference type="NCBI Taxonomy" id="6669"/>
    <lineage>
        <taxon>Eukaryota</taxon>
        <taxon>Metazoa</taxon>
        <taxon>Ecdysozoa</taxon>
        <taxon>Arthropoda</taxon>
        <taxon>Crustacea</taxon>
        <taxon>Branchiopoda</taxon>
        <taxon>Diplostraca</taxon>
        <taxon>Cladocera</taxon>
        <taxon>Anomopoda</taxon>
        <taxon>Daphniidae</taxon>
        <taxon>Daphnia</taxon>
    </lineage>
</organism>
<dbReference type="PANTHER" id="PTHR21166:SF2">
    <property type="entry name" value="CELL DIVISION CONTROL PROTEIN 24 OB DOMAIN-CONTAINING PROTEIN-RELATED"/>
    <property type="match status" value="1"/>
</dbReference>
<dbReference type="InParanoid" id="E9HZ75"/>